<dbReference type="InterPro" id="IPR052639">
    <property type="entry name" value="TRAIP_ubiq-protein_ligase"/>
</dbReference>
<evidence type="ECO:0000256" key="1">
    <source>
        <dbReference type="ARBA" id="ARBA00022771"/>
    </source>
</evidence>
<reference evidence="7 8" key="1">
    <citation type="submission" date="2016-03" db="EMBL/GenBank/DDBJ databases">
        <title>EvidentialGene: Evidence-directed Construction of Genes on Genomes.</title>
        <authorList>
            <person name="Gilbert D.G."/>
            <person name="Choi J.-H."/>
            <person name="Mockaitis K."/>
            <person name="Colbourne J."/>
            <person name="Pfrender M."/>
        </authorList>
    </citation>
    <scope>NUCLEOTIDE SEQUENCE [LARGE SCALE GENOMIC DNA]</scope>
    <source>
        <strain evidence="7 8">Xinb3</strain>
        <tissue evidence="7">Complete organism</tissue>
    </source>
</reference>
<dbReference type="GO" id="GO:0031297">
    <property type="term" value="P:replication fork processing"/>
    <property type="evidence" value="ECO:0007669"/>
    <property type="project" value="TreeGrafter"/>
</dbReference>
<keyword evidence="1 3" id="KW-0863">Zinc-finger</keyword>
<organism evidence="7 8">
    <name type="scientific">Daphnia magna</name>
    <dbReference type="NCBI Taxonomy" id="35525"/>
    <lineage>
        <taxon>Eukaryota</taxon>
        <taxon>Metazoa</taxon>
        <taxon>Ecdysozoa</taxon>
        <taxon>Arthropoda</taxon>
        <taxon>Crustacea</taxon>
        <taxon>Branchiopoda</taxon>
        <taxon>Diplostraca</taxon>
        <taxon>Cladocera</taxon>
        <taxon>Anomopoda</taxon>
        <taxon>Daphniidae</taxon>
        <taxon>Daphnia</taxon>
    </lineage>
</organism>
<dbReference type="InterPro" id="IPR013083">
    <property type="entry name" value="Znf_RING/FYVE/PHD"/>
</dbReference>
<name>A0A162PFX2_9CRUS</name>
<keyword evidence="8" id="KW-1185">Reference proteome</keyword>
<comment type="caution">
    <text evidence="7">The sequence shown here is derived from an EMBL/GenBank/DDBJ whole genome shotgun (WGS) entry which is preliminary data.</text>
</comment>
<dbReference type="AlphaFoldDB" id="A0A162PFX2"/>
<feature type="coiled-coil region" evidence="4">
    <location>
        <begin position="222"/>
        <end position="270"/>
    </location>
</feature>
<proteinExistence type="predicted"/>
<dbReference type="GO" id="GO:0008270">
    <property type="term" value="F:zinc ion binding"/>
    <property type="evidence" value="ECO:0007669"/>
    <property type="project" value="UniProtKB-KW"/>
</dbReference>
<sequence>MRAQCSVCQELFGDSDVVMAPQCGHTFHSTCITQWLGTKKSCPTCRQTTSVDKLVRIFFDIAFTADIDSADLQQKMDEMSLEFQVVQRELREVRQENVTLKKKSNKYCKEKKEAAEKVRDSEIVINNLQQRVEFLNKQVKNFGIVEDELKICKEKLKLMENVQQIVNSTHEEVKEMLEQYGDHSETARSLSTQCVILSRELNAKVLLKQKTEEDLRKCRRLLSTFRVELQQTKKELKEKEEQSCLAEEDIKRYTTENSKLQEKLKALTESISSPSGDPRNSALSRLLNESPAPMSLRMSNLLAATPATPSTPLVPFRGKGANLPSSRLILSSQNVSNMQPKLSNPEQEQAIGSSERKEGRKADSLSAPVDPESLKFKRMKVDPVPSTSGYFYDGFGGHSKPDIYPRGASSSSFSASVKKKRGPVTMKIKGKTQTTTLDYFYSQ</sequence>
<accession>A0A162PFX2</accession>
<evidence type="ECO:0000256" key="5">
    <source>
        <dbReference type="SAM" id="MobiDB-lite"/>
    </source>
</evidence>
<evidence type="ECO:0000313" key="8">
    <source>
        <dbReference type="Proteomes" id="UP000076858"/>
    </source>
</evidence>
<feature type="compositionally biased region" description="Polar residues" evidence="5">
    <location>
        <begin position="336"/>
        <end position="352"/>
    </location>
</feature>
<dbReference type="Gene3D" id="3.30.40.10">
    <property type="entry name" value="Zinc/RING finger domain, C3HC4 (zinc finger)"/>
    <property type="match status" value="1"/>
</dbReference>
<evidence type="ECO:0000259" key="6">
    <source>
        <dbReference type="PROSITE" id="PS50089"/>
    </source>
</evidence>
<feature type="coiled-coil region" evidence="4">
    <location>
        <begin position="69"/>
        <end position="179"/>
    </location>
</feature>
<feature type="compositionally biased region" description="Basic and acidic residues" evidence="5">
    <location>
        <begin position="354"/>
        <end position="363"/>
    </location>
</feature>
<evidence type="ECO:0000313" key="7">
    <source>
        <dbReference type="EMBL" id="KZS18815.1"/>
    </source>
</evidence>
<evidence type="ECO:0000256" key="4">
    <source>
        <dbReference type="SAM" id="Coils"/>
    </source>
</evidence>
<dbReference type="PANTHER" id="PTHR46569">
    <property type="entry name" value="E3 UBIQUITIN-PROTEIN LIGASE TRAIP"/>
    <property type="match status" value="1"/>
</dbReference>
<dbReference type="STRING" id="35525.A0A162PFX2"/>
<dbReference type="InterPro" id="IPR001841">
    <property type="entry name" value="Znf_RING"/>
</dbReference>
<gene>
    <name evidence="7" type="ORF">APZ42_015394</name>
</gene>
<dbReference type="SMART" id="SM00184">
    <property type="entry name" value="RING"/>
    <property type="match status" value="1"/>
</dbReference>
<dbReference type="OrthoDB" id="8062037at2759"/>
<feature type="domain" description="RING-type" evidence="6">
    <location>
        <begin position="5"/>
        <end position="46"/>
    </location>
</feature>
<keyword evidence="2" id="KW-0862">Zinc</keyword>
<keyword evidence="4" id="KW-0175">Coiled coil</keyword>
<dbReference type="GO" id="GO:0005634">
    <property type="term" value="C:nucleus"/>
    <property type="evidence" value="ECO:0007669"/>
    <property type="project" value="TreeGrafter"/>
</dbReference>
<dbReference type="GO" id="GO:0016567">
    <property type="term" value="P:protein ubiquitination"/>
    <property type="evidence" value="ECO:0007669"/>
    <property type="project" value="TreeGrafter"/>
</dbReference>
<protein>
    <submittedName>
        <fullName evidence="7">Putative E3 ubiquitin-protein ligase TRAIP</fullName>
    </submittedName>
</protein>
<dbReference type="PROSITE" id="PS50089">
    <property type="entry name" value="ZF_RING_2"/>
    <property type="match status" value="1"/>
</dbReference>
<dbReference type="SUPFAM" id="SSF57850">
    <property type="entry name" value="RING/U-box"/>
    <property type="match status" value="1"/>
</dbReference>
<keyword evidence="1 3" id="KW-0479">Metal-binding</keyword>
<dbReference type="Pfam" id="PF13639">
    <property type="entry name" value="zf-RING_2"/>
    <property type="match status" value="1"/>
</dbReference>
<evidence type="ECO:0000256" key="2">
    <source>
        <dbReference type="ARBA" id="ARBA00022833"/>
    </source>
</evidence>
<feature type="region of interest" description="Disordered" evidence="5">
    <location>
        <begin position="336"/>
        <end position="368"/>
    </location>
</feature>
<dbReference type="EMBL" id="LRGB01000512">
    <property type="protein sequence ID" value="KZS18815.1"/>
    <property type="molecule type" value="Genomic_DNA"/>
</dbReference>
<dbReference type="PANTHER" id="PTHR46569:SF1">
    <property type="entry name" value="E3 UBIQUITIN-PROTEIN LIGASE RFWD3-RELATED"/>
    <property type="match status" value="1"/>
</dbReference>
<dbReference type="GO" id="GO:0090734">
    <property type="term" value="C:site of DNA damage"/>
    <property type="evidence" value="ECO:0007669"/>
    <property type="project" value="TreeGrafter"/>
</dbReference>
<evidence type="ECO:0000256" key="3">
    <source>
        <dbReference type="PROSITE-ProRule" id="PRU00175"/>
    </source>
</evidence>
<dbReference type="GO" id="GO:0061630">
    <property type="term" value="F:ubiquitin protein ligase activity"/>
    <property type="evidence" value="ECO:0007669"/>
    <property type="project" value="TreeGrafter"/>
</dbReference>
<dbReference type="Proteomes" id="UP000076858">
    <property type="component" value="Unassembled WGS sequence"/>
</dbReference>